<comment type="subcellular location">
    <subcellularLocation>
        <location evidence="1">Cell inner membrane</location>
        <topology evidence="1">Multi-pass membrane protein</topology>
    </subcellularLocation>
</comment>
<comment type="caution">
    <text evidence="10">The sequence shown here is derived from an EMBL/GenBank/DDBJ whole genome shotgun (WGS) entry which is preliminary data.</text>
</comment>
<dbReference type="Proteomes" id="UP000564644">
    <property type="component" value="Unassembled WGS sequence"/>
</dbReference>
<feature type="transmembrane region" description="Helical" evidence="9">
    <location>
        <begin position="283"/>
        <end position="305"/>
    </location>
</feature>
<dbReference type="PANTHER" id="PTHR30574">
    <property type="entry name" value="INNER MEMBRANE PROTEIN YEDE"/>
    <property type="match status" value="1"/>
</dbReference>
<sequence>MKALYRKWILNYWSPYLAMALAGVLSAVYFGITKTVWAVTGEFTRLGGHVMEWFGADVSDWGYFKLIGMQGNPVTRTDGWIVWGMFAGALVMVLLNNNFKLRIPRQKRRWAQAFAGGIVAGFGARLALGCNLAAFFTGVPQFSLHSWIFMASTAIGTYLGVKLIGASWWKGKPRLIKGPVEPARAASGRIQPLLGGLAALAYAILIVCFFVSGHKMLGVAALFGALFGILIERGQICFTSAFRDLWISGRATMTKAILVGMAVSSVVTLVIILANGMDPITKIAAPSTLIGGVLFGLGIVMAGGCETGMMYRLMEGQVVFLPVFIGNIAGAGLLAYAWDHTFIYRRLVETGSKINLIDKFGAGGAIAATLIVLGLLFAIARYWQNHYRFGTGFRKGAAKNVH</sequence>
<dbReference type="Pfam" id="PF04143">
    <property type="entry name" value="Sulf_transp"/>
    <property type="match status" value="2"/>
</dbReference>
<feature type="transmembrane region" description="Helical" evidence="9">
    <location>
        <begin position="80"/>
        <end position="99"/>
    </location>
</feature>
<feature type="transmembrane region" description="Helical" evidence="9">
    <location>
        <begin position="147"/>
        <end position="169"/>
    </location>
</feature>
<comment type="similarity">
    <text evidence="8">Belongs to the TsuA/YedE (TC 9.B.102) family.</text>
</comment>
<feature type="transmembrane region" description="Helical" evidence="9">
    <location>
        <begin position="111"/>
        <end position="135"/>
    </location>
</feature>
<keyword evidence="7 9" id="KW-0472">Membrane</keyword>
<protein>
    <submittedName>
        <fullName evidence="10">Selenium metabolism membrane protein YedE/FdhT</fullName>
    </submittedName>
</protein>
<evidence type="ECO:0000256" key="2">
    <source>
        <dbReference type="ARBA" id="ARBA00022448"/>
    </source>
</evidence>
<evidence type="ECO:0000256" key="9">
    <source>
        <dbReference type="SAM" id="Phobius"/>
    </source>
</evidence>
<evidence type="ECO:0000313" key="11">
    <source>
        <dbReference type="Proteomes" id="UP000564644"/>
    </source>
</evidence>
<feature type="transmembrane region" description="Helical" evidence="9">
    <location>
        <begin position="317"/>
        <end position="338"/>
    </location>
</feature>
<feature type="transmembrane region" description="Helical" evidence="9">
    <location>
        <begin position="360"/>
        <end position="380"/>
    </location>
</feature>
<keyword evidence="2" id="KW-0813">Transport</keyword>
<reference evidence="10 11" key="1">
    <citation type="submission" date="2020-08" db="EMBL/GenBank/DDBJ databases">
        <title>Cohnella phylogeny.</title>
        <authorList>
            <person name="Dunlap C."/>
        </authorList>
    </citation>
    <scope>NUCLEOTIDE SEQUENCE [LARGE SCALE GENOMIC DNA]</scope>
    <source>
        <strain evidence="10 11">CBP 2801</strain>
    </source>
</reference>
<dbReference type="AlphaFoldDB" id="A0A7X0SRP6"/>
<feature type="transmembrane region" description="Helical" evidence="9">
    <location>
        <begin position="190"/>
        <end position="212"/>
    </location>
</feature>
<evidence type="ECO:0000313" key="10">
    <source>
        <dbReference type="EMBL" id="MBB6733710.1"/>
    </source>
</evidence>
<dbReference type="EMBL" id="JACJVO010000028">
    <property type="protein sequence ID" value="MBB6733710.1"/>
    <property type="molecule type" value="Genomic_DNA"/>
</dbReference>
<proteinExistence type="inferred from homology"/>
<dbReference type="InterPro" id="IPR047732">
    <property type="entry name" value="YedE-like"/>
</dbReference>
<dbReference type="GO" id="GO:0005886">
    <property type="term" value="C:plasma membrane"/>
    <property type="evidence" value="ECO:0007669"/>
    <property type="project" value="UniProtKB-SubCell"/>
</dbReference>
<evidence type="ECO:0000256" key="8">
    <source>
        <dbReference type="ARBA" id="ARBA00035655"/>
    </source>
</evidence>
<evidence type="ECO:0000256" key="3">
    <source>
        <dbReference type="ARBA" id="ARBA00022475"/>
    </source>
</evidence>
<evidence type="ECO:0000256" key="6">
    <source>
        <dbReference type="ARBA" id="ARBA00022989"/>
    </source>
</evidence>
<organism evidence="10 11">
    <name type="scientific">Cohnella zeiphila</name>
    <dbReference type="NCBI Taxonomy" id="2761120"/>
    <lineage>
        <taxon>Bacteria</taxon>
        <taxon>Bacillati</taxon>
        <taxon>Bacillota</taxon>
        <taxon>Bacilli</taxon>
        <taxon>Bacillales</taxon>
        <taxon>Paenibacillaceae</taxon>
        <taxon>Cohnella</taxon>
    </lineage>
</organism>
<name>A0A7X0SRP6_9BACL</name>
<feature type="transmembrane region" description="Helical" evidence="9">
    <location>
        <begin position="218"/>
        <end position="236"/>
    </location>
</feature>
<dbReference type="PANTHER" id="PTHR30574:SF1">
    <property type="entry name" value="SULPHUR TRANSPORT DOMAIN-CONTAINING PROTEIN"/>
    <property type="match status" value="1"/>
</dbReference>
<evidence type="ECO:0000256" key="1">
    <source>
        <dbReference type="ARBA" id="ARBA00004429"/>
    </source>
</evidence>
<accession>A0A7X0SRP6</accession>
<keyword evidence="6 9" id="KW-1133">Transmembrane helix</keyword>
<feature type="transmembrane region" description="Helical" evidence="9">
    <location>
        <begin position="256"/>
        <end position="277"/>
    </location>
</feature>
<feature type="transmembrane region" description="Helical" evidence="9">
    <location>
        <begin position="12"/>
        <end position="32"/>
    </location>
</feature>
<keyword evidence="3" id="KW-1003">Cell membrane</keyword>
<keyword evidence="11" id="KW-1185">Reference proteome</keyword>
<dbReference type="RefSeq" id="WP_185131362.1">
    <property type="nucleotide sequence ID" value="NZ_JACJVO010000028.1"/>
</dbReference>
<keyword evidence="5 9" id="KW-0812">Transmembrane</keyword>
<evidence type="ECO:0000256" key="5">
    <source>
        <dbReference type="ARBA" id="ARBA00022692"/>
    </source>
</evidence>
<dbReference type="InterPro" id="IPR007272">
    <property type="entry name" value="Sulf_transp_TsuA/YedE"/>
</dbReference>
<evidence type="ECO:0000256" key="4">
    <source>
        <dbReference type="ARBA" id="ARBA00022519"/>
    </source>
</evidence>
<evidence type="ECO:0000256" key="7">
    <source>
        <dbReference type="ARBA" id="ARBA00023136"/>
    </source>
</evidence>
<gene>
    <name evidence="10" type="primary">yedE</name>
    <name evidence="10" type="ORF">H7C18_22560</name>
</gene>
<keyword evidence="4" id="KW-0997">Cell inner membrane</keyword>
<dbReference type="NCBIfam" id="NF033796">
    <property type="entry name" value="selen_YedE_FdhT"/>
    <property type="match status" value="1"/>
</dbReference>